<dbReference type="RefSeq" id="XP_007680037.1">
    <property type="nucleotide sequence ID" value="XM_007681847.1"/>
</dbReference>
<dbReference type="eggNOG" id="ENOG502QSK1">
    <property type="taxonomic scope" value="Eukaryota"/>
</dbReference>
<evidence type="ECO:0000313" key="1">
    <source>
        <dbReference type="EMBL" id="EMC92646.1"/>
    </source>
</evidence>
<sequence>MATEHAELALPADLFHLLCEELAARADYDTLSNCIASSKHIAKAGAIAALYRISLGERSPLKGGGSDNLSFPEQDLVVMRWSILWRTLILSALGGTLYPYCRHLRVLDLRDLSDLLDRMDEAKFKTKVAKHFFAGPLGRFHYTYQTTGKHRFVRLDIKRILLEVGDQLTQHAPLLESISEPSTSDVLSSALPLWASRLGHLLELELWDGKALADESLRNLLHVHCPKLNQLRMHHSSGEHSDQCIAAFVSGLPPDTLIAFENISLSQIGPETCLALNNHGRSLVSLKLALEEDGILALGLLQSCTRMRILEIAALRTSVDLKTTQNDVFVEIVEWLKQCDALTEVQFTSIISAPDLLLPVLLNSNVKLRSLAITAKEDLMYVVKDHHDFHRALGRQSSLHSLTLRAEPEPVTRDDMEILMNTFCSLVHLRDLNLHRISDYISDDHVALLARALPQLESFSVGGYGISDMALASVAQLRKLTTMTFAGLTRFTVDGILGFIEQLGAGNEGLVLSIEMAQPDSIISEEGQEILREAIAHKVNGRFEYQPLRDPDVPEFDGSDSE</sequence>
<evidence type="ECO:0008006" key="3">
    <source>
        <dbReference type="Google" id="ProtNLM"/>
    </source>
</evidence>
<dbReference type="AlphaFoldDB" id="M2M8E5"/>
<gene>
    <name evidence="1" type="ORF">BAUCODRAFT_95801</name>
</gene>
<dbReference type="SUPFAM" id="SSF52047">
    <property type="entry name" value="RNI-like"/>
    <property type="match status" value="1"/>
</dbReference>
<dbReference type="GeneID" id="19117499"/>
<dbReference type="HOGENOM" id="CLU_036208_0_0_1"/>
<dbReference type="KEGG" id="bcom:BAUCODRAFT_95801"/>
<keyword evidence="2" id="KW-1185">Reference proteome</keyword>
<evidence type="ECO:0000313" key="2">
    <source>
        <dbReference type="Proteomes" id="UP000011761"/>
    </source>
</evidence>
<dbReference type="OrthoDB" id="10028886at2759"/>
<dbReference type="STRING" id="717646.M2M8E5"/>
<accession>M2M8E5</accession>
<organism evidence="1 2">
    <name type="scientific">Baudoinia panamericana (strain UAMH 10762)</name>
    <name type="common">Angels' share fungus</name>
    <name type="synonym">Baudoinia compniacensis (strain UAMH 10762)</name>
    <dbReference type="NCBI Taxonomy" id="717646"/>
    <lineage>
        <taxon>Eukaryota</taxon>
        <taxon>Fungi</taxon>
        <taxon>Dikarya</taxon>
        <taxon>Ascomycota</taxon>
        <taxon>Pezizomycotina</taxon>
        <taxon>Dothideomycetes</taxon>
        <taxon>Dothideomycetidae</taxon>
        <taxon>Mycosphaerellales</taxon>
        <taxon>Teratosphaeriaceae</taxon>
        <taxon>Baudoinia</taxon>
    </lineage>
</organism>
<dbReference type="Gene3D" id="3.80.10.10">
    <property type="entry name" value="Ribonuclease Inhibitor"/>
    <property type="match status" value="1"/>
</dbReference>
<dbReference type="EMBL" id="KB445561">
    <property type="protein sequence ID" value="EMC92646.1"/>
    <property type="molecule type" value="Genomic_DNA"/>
</dbReference>
<protein>
    <recommendedName>
        <fullName evidence="3">F-box domain-containing protein</fullName>
    </recommendedName>
</protein>
<reference evidence="1 2" key="1">
    <citation type="journal article" date="2012" name="PLoS Pathog.">
        <title>Diverse lifestyles and strategies of plant pathogenesis encoded in the genomes of eighteen Dothideomycetes fungi.</title>
        <authorList>
            <person name="Ohm R.A."/>
            <person name="Feau N."/>
            <person name="Henrissat B."/>
            <person name="Schoch C.L."/>
            <person name="Horwitz B.A."/>
            <person name="Barry K.W."/>
            <person name="Condon B.J."/>
            <person name="Copeland A.C."/>
            <person name="Dhillon B."/>
            <person name="Glaser F."/>
            <person name="Hesse C.N."/>
            <person name="Kosti I."/>
            <person name="LaButti K."/>
            <person name="Lindquist E.A."/>
            <person name="Lucas S."/>
            <person name="Salamov A.A."/>
            <person name="Bradshaw R.E."/>
            <person name="Ciuffetti L."/>
            <person name="Hamelin R.C."/>
            <person name="Kema G.H.J."/>
            <person name="Lawrence C."/>
            <person name="Scott J.A."/>
            <person name="Spatafora J.W."/>
            <person name="Turgeon B.G."/>
            <person name="de Wit P.J.G.M."/>
            <person name="Zhong S."/>
            <person name="Goodwin S.B."/>
            <person name="Grigoriev I.V."/>
        </authorList>
    </citation>
    <scope>NUCLEOTIDE SEQUENCE [LARGE SCALE GENOMIC DNA]</scope>
    <source>
        <strain evidence="1 2">UAMH 10762</strain>
    </source>
</reference>
<dbReference type="InterPro" id="IPR032675">
    <property type="entry name" value="LRR_dom_sf"/>
</dbReference>
<dbReference type="OMA" id="KWALLWR"/>
<proteinExistence type="predicted"/>
<dbReference type="Proteomes" id="UP000011761">
    <property type="component" value="Unassembled WGS sequence"/>
</dbReference>
<name>M2M8E5_BAUPA</name>